<protein>
    <submittedName>
        <fullName evidence="2">Uncharacterized protein</fullName>
    </submittedName>
</protein>
<proteinExistence type="predicted"/>
<dbReference type="GeneID" id="85352682"/>
<dbReference type="RefSeq" id="XP_060340183.1">
    <property type="nucleotide sequence ID" value="XM_060469134.1"/>
</dbReference>
<dbReference type="Proteomes" id="UP001175211">
    <property type="component" value="Unassembled WGS sequence"/>
</dbReference>
<evidence type="ECO:0000313" key="2">
    <source>
        <dbReference type="EMBL" id="KAK0470390.1"/>
    </source>
</evidence>
<feature type="compositionally biased region" description="Basic and acidic residues" evidence="1">
    <location>
        <begin position="232"/>
        <end position="243"/>
    </location>
</feature>
<reference evidence="2" key="1">
    <citation type="submission" date="2023-06" db="EMBL/GenBank/DDBJ databases">
        <authorList>
            <consortium name="Lawrence Berkeley National Laboratory"/>
            <person name="Ahrendt S."/>
            <person name="Sahu N."/>
            <person name="Indic B."/>
            <person name="Wong-Bajracharya J."/>
            <person name="Merenyi Z."/>
            <person name="Ke H.-M."/>
            <person name="Monk M."/>
            <person name="Kocsube S."/>
            <person name="Drula E."/>
            <person name="Lipzen A."/>
            <person name="Balint B."/>
            <person name="Henrissat B."/>
            <person name="Andreopoulos B."/>
            <person name="Martin F.M."/>
            <person name="Harder C.B."/>
            <person name="Rigling D."/>
            <person name="Ford K.L."/>
            <person name="Foster G.D."/>
            <person name="Pangilinan J."/>
            <person name="Papanicolaou A."/>
            <person name="Barry K."/>
            <person name="LaButti K."/>
            <person name="Viragh M."/>
            <person name="Koriabine M."/>
            <person name="Yan M."/>
            <person name="Riley R."/>
            <person name="Champramary S."/>
            <person name="Plett K.L."/>
            <person name="Tsai I.J."/>
            <person name="Slot J."/>
            <person name="Sipos G."/>
            <person name="Plett J."/>
            <person name="Nagy L.G."/>
            <person name="Grigoriev I.V."/>
        </authorList>
    </citation>
    <scope>NUCLEOTIDE SEQUENCE</scope>
    <source>
        <strain evidence="2">CCBAS 213</strain>
    </source>
</reference>
<comment type="caution">
    <text evidence="2">The sequence shown here is derived from an EMBL/GenBank/DDBJ whole genome shotgun (WGS) entry which is preliminary data.</text>
</comment>
<organism evidence="2 3">
    <name type="scientific">Armillaria tabescens</name>
    <name type="common">Ringless honey mushroom</name>
    <name type="synonym">Agaricus tabescens</name>
    <dbReference type="NCBI Taxonomy" id="1929756"/>
    <lineage>
        <taxon>Eukaryota</taxon>
        <taxon>Fungi</taxon>
        <taxon>Dikarya</taxon>
        <taxon>Basidiomycota</taxon>
        <taxon>Agaricomycotina</taxon>
        <taxon>Agaricomycetes</taxon>
        <taxon>Agaricomycetidae</taxon>
        <taxon>Agaricales</taxon>
        <taxon>Marasmiineae</taxon>
        <taxon>Physalacriaceae</taxon>
        <taxon>Desarmillaria</taxon>
    </lineage>
</organism>
<evidence type="ECO:0000313" key="3">
    <source>
        <dbReference type="Proteomes" id="UP001175211"/>
    </source>
</evidence>
<dbReference type="EMBL" id="JAUEPS010000001">
    <property type="protein sequence ID" value="KAK0470390.1"/>
    <property type="molecule type" value="Genomic_DNA"/>
</dbReference>
<evidence type="ECO:0000256" key="1">
    <source>
        <dbReference type="SAM" id="MobiDB-lite"/>
    </source>
</evidence>
<dbReference type="AlphaFoldDB" id="A0AA39NRK7"/>
<feature type="region of interest" description="Disordered" evidence="1">
    <location>
        <begin position="229"/>
        <end position="254"/>
    </location>
</feature>
<name>A0AA39NRK7_ARMTA</name>
<sequence>MWKRRITKTQCGAAGKALRAGNLVSAPYVAETAPYRKDEEIIPRPENPSWSAIGVFFSCRLSSSQRTTEISRWTGIVVGRKEWARIKSWSTYNIRFQTDISLESGKQPFPACLGREGGIRLSGTPALNDAMNHSEFHLVDSSAFLWTSEHLFDPMAANQTDRLPAHFYPCIVKIGQAMTRKVQHVMGRTFELVASHSNSTKGAGSSLYQFHLLEVRFQPVLSNGVRVLNPRDSLHGRQNREDDSGIEDTVTPRP</sequence>
<keyword evidence="3" id="KW-1185">Reference proteome</keyword>
<accession>A0AA39NRK7</accession>
<gene>
    <name evidence="2" type="ORF">EV420DRAFT_1473443</name>
</gene>